<keyword evidence="3" id="KW-1185">Reference proteome</keyword>
<sequence>TPLYGLLILHHFAVVSCISAATRIVYIMCCRHFHQRFVPMAASIGGEDASMNVISMLIYFICYT</sequence>
<evidence type="ECO:0000313" key="3">
    <source>
        <dbReference type="Proteomes" id="UP001328107"/>
    </source>
</evidence>
<organism evidence="2 3">
    <name type="scientific">Pristionchus mayeri</name>
    <dbReference type="NCBI Taxonomy" id="1317129"/>
    <lineage>
        <taxon>Eukaryota</taxon>
        <taxon>Metazoa</taxon>
        <taxon>Ecdysozoa</taxon>
        <taxon>Nematoda</taxon>
        <taxon>Chromadorea</taxon>
        <taxon>Rhabditida</taxon>
        <taxon>Rhabditina</taxon>
        <taxon>Diplogasteromorpha</taxon>
        <taxon>Diplogasteroidea</taxon>
        <taxon>Neodiplogasteridae</taxon>
        <taxon>Pristionchus</taxon>
    </lineage>
</organism>
<reference evidence="3" key="1">
    <citation type="submission" date="2022-10" db="EMBL/GenBank/DDBJ databases">
        <title>Genome assembly of Pristionchus species.</title>
        <authorList>
            <person name="Yoshida K."/>
            <person name="Sommer R.J."/>
        </authorList>
    </citation>
    <scope>NUCLEOTIDE SEQUENCE [LARGE SCALE GENOMIC DNA]</scope>
    <source>
        <strain evidence="3">RS5460</strain>
    </source>
</reference>
<feature type="non-terminal residue" evidence="2">
    <location>
        <position position="1"/>
    </location>
</feature>
<comment type="caution">
    <text evidence="2">The sequence shown here is derived from an EMBL/GenBank/DDBJ whole genome shotgun (WGS) entry which is preliminary data.</text>
</comment>
<dbReference type="AlphaFoldDB" id="A0AAN4YXE7"/>
<dbReference type="EMBL" id="BTRK01000001">
    <property type="protein sequence ID" value="GMR30248.1"/>
    <property type="molecule type" value="Genomic_DNA"/>
</dbReference>
<evidence type="ECO:0000313" key="2">
    <source>
        <dbReference type="EMBL" id="GMR30248.1"/>
    </source>
</evidence>
<name>A0AAN4YXE7_9BILA</name>
<feature type="transmembrane region" description="Helical" evidence="1">
    <location>
        <begin position="6"/>
        <end position="26"/>
    </location>
</feature>
<dbReference type="Proteomes" id="UP001328107">
    <property type="component" value="Unassembled WGS sequence"/>
</dbReference>
<accession>A0AAN4YXE7</accession>
<evidence type="ECO:0000256" key="1">
    <source>
        <dbReference type="SAM" id="Phobius"/>
    </source>
</evidence>
<protein>
    <submittedName>
        <fullName evidence="2">Uncharacterized protein</fullName>
    </submittedName>
</protein>
<keyword evidence="1" id="KW-1133">Transmembrane helix</keyword>
<proteinExistence type="predicted"/>
<feature type="non-terminal residue" evidence="2">
    <location>
        <position position="64"/>
    </location>
</feature>
<gene>
    <name evidence="2" type="ORF">PMAYCL1PPCAC_00443</name>
</gene>
<keyword evidence="1" id="KW-0472">Membrane</keyword>
<keyword evidence="1" id="KW-0812">Transmembrane</keyword>